<dbReference type="GO" id="GO:0004252">
    <property type="term" value="F:serine-type endopeptidase activity"/>
    <property type="evidence" value="ECO:0007669"/>
    <property type="project" value="InterPro"/>
</dbReference>
<dbReference type="PRINTS" id="PR00727">
    <property type="entry name" value="LEADERPTASE"/>
</dbReference>
<dbReference type="InterPro" id="IPR037730">
    <property type="entry name" value="IMP2"/>
</dbReference>
<organism evidence="14 15">
    <name type="scientific">Rhizoctonia solani 123E</name>
    <dbReference type="NCBI Taxonomy" id="1423351"/>
    <lineage>
        <taxon>Eukaryota</taxon>
        <taxon>Fungi</taxon>
        <taxon>Dikarya</taxon>
        <taxon>Basidiomycota</taxon>
        <taxon>Agaricomycotina</taxon>
        <taxon>Agaricomycetes</taxon>
        <taxon>Cantharellales</taxon>
        <taxon>Ceratobasidiaceae</taxon>
        <taxon>Rhizoctonia</taxon>
    </lineage>
</organism>
<evidence type="ECO:0000256" key="9">
    <source>
        <dbReference type="ARBA" id="ARBA00023128"/>
    </source>
</evidence>
<dbReference type="Gene3D" id="2.10.109.10">
    <property type="entry name" value="Umud Fragment, subunit A"/>
    <property type="match status" value="1"/>
</dbReference>
<dbReference type="SUPFAM" id="SSF51306">
    <property type="entry name" value="LexA/Signal peptidase"/>
    <property type="match status" value="1"/>
</dbReference>
<accession>A0A074S5R9</accession>
<feature type="active site" evidence="11">
    <location>
        <position position="34"/>
    </location>
</feature>
<evidence type="ECO:0000256" key="10">
    <source>
        <dbReference type="ARBA" id="ARBA00023136"/>
    </source>
</evidence>
<evidence type="ECO:0000256" key="1">
    <source>
        <dbReference type="ARBA" id="ARBA00004434"/>
    </source>
</evidence>
<dbReference type="EMBL" id="AZST01000019">
    <property type="protein sequence ID" value="KEP54731.1"/>
    <property type="molecule type" value="Genomic_DNA"/>
</dbReference>
<feature type="transmembrane region" description="Helical" evidence="12">
    <location>
        <begin position="7"/>
        <end position="30"/>
    </location>
</feature>
<dbReference type="FunFam" id="2.10.109.10:FF:000005">
    <property type="entry name" value="Mitochondrial inner membrane protease subunit"/>
    <property type="match status" value="1"/>
</dbReference>
<dbReference type="InterPro" id="IPR000223">
    <property type="entry name" value="Pept_S26A_signal_pept_1"/>
</dbReference>
<dbReference type="GO" id="GO:0006627">
    <property type="term" value="P:protein processing involved in protein targeting to mitochondrion"/>
    <property type="evidence" value="ECO:0007669"/>
    <property type="project" value="InterPro"/>
</dbReference>
<dbReference type="STRING" id="1423351.A0A074S5R9"/>
<evidence type="ECO:0000256" key="3">
    <source>
        <dbReference type="ARBA" id="ARBA00013650"/>
    </source>
</evidence>
<dbReference type="InterPro" id="IPR036286">
    <property type="entry name" value="LexA/Signal_pep-like_sf"/>
</dbReference>
<gene>
    <name evidence="14" type="ORF">V565_013070</name>
</gene>
<dbReference type="CDD" id="cd06530">
    <property type="entry name" value="S26_SPase_I"/>
    <property type="match status" value="1"/>
</dbReference>
<keyword evidence="10 12" id="KW-0472">Membrane</keyword>
<dbReference type="OrthoDB" id="308440at2759"/>
<evidence type="ECO:0000256" key="6">
    <source>
        <dbReference type="ARBA" id="ARBA00022792"/>
    </source>
</evidence>
<evidence type="ECO:0000313" key="15">
    <source>
        <dbReference type="Proteomes" id="UP000027456"/>
    </source>
</evidence>
<keyword evidence="5 12" id="KW-0812">Transmembrane</keyword>
<evidence type="ECO:0000256" key="7">
    <source>
        <dbReference type="ARBA" id="ARBA00022801"/>
    </source>
</evidence>
<keyword evidence="7" id="KW-0378">Hydrolase</keyword>
<dbReference type="InterPro" id="IPR019533">
    <property type="entry name" value="Peptidase_S26"/>
</dbReference>
<evidence type="ECO:0000259" key="13">
    <source>
        <dbReference type="Pfam" id="PF10502"/>
    </source>
</evidence>
<feature type="active site" evidence="11">
    <location>
        <position position="83"/>
    </location>
</feature>
<evidence type="ECO:0000256" key="12">
    <source>
        <dbReference type="SAM" id="Phobius"/>
    </source>
</evidence>
<evidence type="ECO:0000256" key="4">
    <source>
        <dbReference type="ARBA" id="ARBA00022670"/>
    </source>
</evidence>
<comment type="caution">
    <text evidence="14">The sequence shown here is derived from an EMBL/GenBank/DDBJ whole genome shotgun (WGS) entry which is preliminary data.</text>
</comment>
<dbReference type="GO" id="GO:0042720">
    <property type="term" value="C:mitochondrial inner membrane peptidase complex"/>
    <property type="evidence" value="ECO:0007669"/>
    <property type="project" value="InterPro"/>
</dbReference>
<keyword evidence="8 12" id="KW-1133">Transmembrane helix</keyword>
<keyword evidence="9" id="KW-0496">Mitochondrion</keyword>
<evidence type="ECO:0000256" key="5">
    <source>
        <dbReference type="ARBA" id="ARBA00022692"/>
    </source>
</evidence>
<comment type="subcellular location">
    <subcellularLocation>
        <location evidence="1">Mitochondrion inner membrane</location>
        <topology evidence="1">Single-pass membrane protein</topology>
    </subcellularLocation>
</comment>
<keyword evidence="4 14" id="KW-0645">Protease</keyword>
<reference evidence="14 15" key="1">
    <citation type="submission" date="2013-12" db="EMBL/GenBank/DDBJ databases">
        <authorList>
            <person name="Cubeta M."/>
            <person name="Pakala S."/>
            <person name="Fedorova N."/>
            <person name="Thomas E."/>
            <person name="Dean R."/>
            <person name="Jabaji S."/>
            <person name="Neate S."/>
            <person name="Toda T."/>
            <person name="Tavantzis S."/>
            <person name="Vilgalys R."/>
            <person name="Bharathan N."/>
            <person name="Pakala S."/>
            <person name="Losada L.S."/>
            <person name="Zafar N."/>
            <person name="Nierman W."/>
        </authorList>
    </citation>
    <scope>NUCLEOTIDE SEQUENCE [LARGE SCALE GENOMIC DNA]</scope>
    <source>
        <strain evidence="14 15">123E</strain>
    </source>
</reference>
<dbReference type="PANTHER" id="PTHR46041">
    <property type="entry name" value="MITOCHONDRIAL INNER MEMBRANE PROTEASE SUBUNIT 2"/>
    <property type="match status" value="1"/>
</dbReference>
<dbReference type="Pfam" id="PF10502">
    <property type="entry name" value="Peptidase_S26"/>
    <property type="match status" value="1"/>
</dbReference>
<comment type="similarity">
    <text evidence="2">Belongs to the peptidase S26 family. IMP2 subfamily.</text>
</comment>
<evidence type="ECO:0000256" key="11">
    <source>
        <dbReference type="PIRSR" id="PIRSR600223-1"/>
    </source>
</evidence>
<feature type="domain" description="Peptidase S26" evidence="13">
    <location>
        <begin position="18"/>
        <end position="94"/>
    </location>
</feature>
<proteinExistence type="inferred from homology"/>
<dbReference type="Proteomes" id="UP000027456">
    <property type="component" value="Unassembled WGS sequence"/>
</dbReference>
<keyword evidence="15" id="KW-1185">Reference proteome</keyword>
<dbReference type="AlphaFoldDB" id="A0A074S5R9"/>
<dbReference type="PANTHER" id="PTHR46041:SF2">
    <property type="entry name" value="MITOCHONDRIAL INNER MEMBRANE PROTEASE SUBUNIT 2"/>
    <property type="match status" value="1"/>
</dbReference>
<evidence type="ECO:0000256" key="2">
    <source>
        <dbReference type="ARBA" id="ARBA00007066"/>
    </source>
</evidence>
<keyword evidence="6" id="KW-0999">Mitochondrion inner membrane</keyword>
<dbReference type="HOGENOM" id="CLU_028723_4_1_1"/>
<dbReference type="GO" id="GO:0006465">
    <property type="term" value="P:signal peptide processing"/>
    <property type="evidence" value="ECO:0007669"/>
    <property type="project" value="InterPro"/>
</dbReference>
<sequence length="175" mass="20014">MSGRRELLRLLWIIPPTLTFTSLVGTINVVSGSSMQPALNPEGPYQRDIVLVDRWSIVARHRYRRGDVVSLRSPLDPNLIIVKRILALGGDMLETLPPYPDKEVRVPDGYAWVEGDEPFRSRDSNHFGPVPLGLIESRIALVLWPFKRLGPVPQRVDTKRVHIEKRRRLMVQPIE</sequence>
<evidence type="ECO:0000256" key="8">
    <source>
        <dbReference type="ARBA" id="ARBA00022989"/>
    </source>
</evidence>
<name>A0A074S5R9_9AGAM</name>
<protein>
    <recommendedName>
        <fullName evidence="3">Mitochondrial inner membrane protease subunit 2</fullName>
    </recommendedName>
</protein>
<evidence type="ECO:0000313" key="14">
    <source>
        <dbReference type="EMBL" id="KEP54731.1"/>
    </source>
</evidence>